<feature type="repeat" description="RCC1" evidence="1">
    <location>
        <begin position="187"/>
        <end position="242"/>
    </location>
</feature>
<feature type="region of interest" description="Disordered" evidence="2">
    <location>
        <begin position="1"/>
        <end position="78"/>
    </location>
</feature>
<dbReference type="Pfam" id="PF13540">
    <property type="entry name" value="RCC1_2"/>
    <property type="match status" value="1"/>
</dbReference>
<accession>A0A9W7KWS0</accession>
<dbReference type="EMBL" id="BRXX01000502">
    <property type="protein sequence ID" value="GMI14597.1"/>
    <property type="molecule type" value="Genomic_DNA"/>
</dbReference>
<dbReference type="InterPro" id="IPR009091">
    <property type="entry name" value="RCC1/BLIP-II"/>
</dbReference>
<dbReference type="PROSITE" id="PS50012">
    <property type="entry name" value="RCC1_3"/>
    <property type="match status" value="5"/>
</dbReference>
<dbReference type="Pfam" id="PF00415">
    <property type="entry name" value="RCC1"/>
    <property type="match status" value="3"/>
</dbReference>
<protein>
    <submittedName>
        <fullName evidence="3">Uncharacterized protein</fullName>
    </submittedName>
</protein>
<gene>
    <name evidence="3" type="ORF">TrVE_jg5485</name>
</gene>
<feature type="compositionally biased region" description="Basic and acidic residues" evidence="2">
    <location>
        <begin position="34"/>
        <end position="44"/>
    </location>
</feature>
<feature type="repeat" description="RCC1" evidence="1">
    <location>
        <begin position="388"/>
        <end position="444"/>
    </location>
</feature>
<organism evidence="3 4">
    <name type="scientific">Triparma verrucosa</name>
    <dbReference type="NCBI Taxonomy" id="1606542"/>
    <lineage>
        <taxon>Eukaryota</taxon>
        <taxon>Sar</taxon>
        <taxon>Stramenopiles</taxon>
        <taxon>Ochrophyta</taxon>
        <taxon>Bolidophyceae</taxon>
        <taxon>Parmales</taxon>
        <taxon>Triparmaceae</taxon>
        <taxon>Triparma</taxon>
    </lineage>
</organism>
<dbReference type="PROSITE" id="PS00626">
    <property type="entry name" value="RCC1_2"/>
    <property type="match status" value="2"/>
</dbReference>
<feature type="compositionally biased region" description="Basic and acidic residues" evidence="2">
    <location>
        <begin position="55"/>
        <end position="68"/>
    </location>
</feature>
<evidence type="ECO:0000313" key="3">
    <source>
        <dbReference type="EMBL" id="GMI14597.1"/>
    </source>
</evidence>
<dbReference type="PANTHER" id="PTHR46207:SF1">
    <property type="entry name" value="PROTEIN RCC2"/>
    <property type="match status" value="1"/>
</dbReference>
<evidence type="ECO:0000313" key="4">
    <source>
        <dbReference type="Proteomes" id="UP001165160"/>
    </source>
</evidence>
<dbReference type="Gene3D" id="2.130.10.30">
    <property type="entry name" value="Regulator of chromosome condensation 1/beta-lactamase-inhibitor protein II"/>
    <property type="match status" value="2"/>
</dbReference>
<dbReference type="Proteomes" id="UP001165160">
    <property type="component" value="Unassembled WGS sequence"/>
</dbReference>
<feature type="repeat" description="RCC1" evidence="1">
    <location>
        <begin position="243"/>
        <end position="298"/>
    </location>
</feature>
<dbReference type="InterPro" id="IPR028641">
    <property type="entry name" value="RCC2"/>
</dbReference>
<dbReference type="PANTHER" id="PTHR46207">
    <property type="entry name" value="PROTEIN RCC2"/>
    <property type="match status" value="1"/>
</dbReference>
<evidence type="ECO:0000256" key="2">
    <source>
        <dbReference type="SAM" id="MobiDB-lite"/>
    </source>
</evidence>
<evidence type="ECO:0000256" key="1">
    <source>
        <dbReference type="PROSITE-ProRule" id="PRU00235"/>
    </source>
</evidence>
<dbReference type="AlphaFoldDB" id="A0A9W7KWS0"/>
<dbReference type="GO" id="GO:0031267">
    <property type="term" value="F:small GTPase binding"/>
    <property type="evidence" value="ECO:0007669"/>
    <property type="project" value="TreeGrafter"/>
</dbReference>
<sequence>MPPKKRGRSAGGGSKGADDKTVEKLSHTLGITEEEVKKMIDSKGAEGPPNTSRRGRSDAAKEEKKEEDSGVAASSAWADFMDDEGAEEGVKLESKGGDDLVSKNNKYLKVSSDAQDAKDEKREGILVQTGTLDWDTVGRTKKSAAEVGELDIVAPTILTRSIFGKVKVRLIAASCTACHSFAVDTNGLLYGWGRNEAGQLGNGETATVTSPVLVETEGKNWNKRKIVSVAVGKSHSVVVDDLGEGWASGKNDTGQLGVGSQTDANCLAWKQQKFQDNKASVLKKVACGENFTVVLDEEGILFTTGLSEFGQLGNGETGEYFVTASKLAFSNESKLTPRRTFVRRDLNFREGDEPEILADSSDIRIGSIACGKNHTVAVECQRAKNAPVRVFTWGSGNYGCLGHKVQKDEYLPRHVETIKGPMFTSNQPVHCSAGSTCTMIRTSQGHVYYWGKHRTVGEAQMYPLILDFLANNGHEAKAYDAGNSHVVISTTEAVTVSYGQGPYGELGFGPEGAKSSSQPSFIDTLDKVKIAEIACGYGHTLLLAESASEVEGMDEFDGERVVKAGKERAGKKTKAA</sequence>
<reference evidence="4" key="1">
    <citation type="journal article" date="2023" name="Commun. Biol.">
        <title>Genome analysis of Parmales, the sister group of diatoms, reveals the evolutionary specialization of diatoms from phago-mixotrophs to photoautotrophs.</title>
        <authorList>
            <person name="Ban H."/>
            <person name="Sato S."/>
            <person name="Yoshikawa S."/>
            <person name="Yamada K."/>
            <person name="Nakamura Y."/>
            <person name="Ichinomiya M."/>
            <person name="Sato N."/>
            <person name="Blanc-Mathieu R."/>
            <person name="Endo H."/>
            <person name="Kuwata A."/>
            <person name="Ogata H."/>
        </authorList>
    </citation>
    <scope>NUCLEOTIDE SEQUENCE [LARGE SCALE GENOMIC DNA]</scope>
    <source>
        <strain evidence="4">NIES 3699</strain>
    </source>
</reference>
<proteinExistence type="predicted"/>
<dbReference type="SUPFAM" id="SSF50985">
    <property type="entry name" value="RCC1/BLIP-II"/>
    <property type="match status" value="1"/>
</dbReference>
<comment type="caution">
    <text evidence="3">The sequence shown here is derived from an EMBL/GenBank/DDBJ whole genome shotgun (WGS) entry which is preliminary data.</text>
</comment>
<feature type="repeat" description="RCC1" evidence="1">
    <location>
        <begin position="299"/>
        <end position="381"/>
    </location>
</feature>
<feature type="repeat" description="RCC1" evidence="1">
    <location>
        <begin position="493"/>
        <end position="546"/>
    </location>
</feature>
<dbReference type="PRINTS" id="PR00633">
    <property type="entry name" value="RCCNDNSATION"/>
</dbReference>
<keyword evidence="4" id="KW-1185">Reference proteome</keyword>
<feature type="compositionally biased region" description="Basic and acidic residues" evidence="2">
    <location>
        <begin position="16"/>
        <end position="26"/>
    </location>
</feature>
<name>A0A9W7KWS0_9STRA</name>
<dbReference type="GO" id="GO:0016020">
    <property type="term" value="C:membrane"/>
    <property type="evidence" value="ECO:0007669"/>
    <property type="project" value="TreeGrafter"/>
</dbReference>
<dbReference type="InterPro" id="IPR000408">
    <property type="entry name" value="Reg_chr_condens"/>
</dbReference>